<keyword evidence="3" id="KW-1185">Reference proteome</keyword>
<sequence length="225" mass="25150">MPAARPSLTRSAPAQTDVSTTRVTKIAKRISGQSKKSLKLSDHKGTLEHILKATENHFRCKIFTCDAFPDSEVELQLVTTVWAKHCEHSDADFQLEDHTLHITARASECCGHVKEFIRPVVIAGFGLEHSDQQHSPGPQAQRDGRGCNGRYGVHLQGRLCRLPRETRHQDGVAAGVKYPQYLSAMALIITLIEHTVNEYSAGHRNSVPFTQTGCEGYQYRRHLQD</sequence>
<feature type="domain" description="DUF6532" evidence="1">
    <location>
        <begin position="56"/>
        <end position="132"/>
    </location>
</feature>
<name>A0A4R0R4W4_9APHY</name>
<comment type="caution">
    <text evidence="2">The sequence shown here is derived from an EMBL/GenBank/DDBJ whole genome shotgun (WGS) entry which is preliminary data.</text>
</comment>
<protein>
    <recommendedName>
        <fullName evidence="1">DUF6532 domain-containing protein</fullName>
    </recommendedName>
</protein>
<dbReference type="Proteomes" id="UP000292702">
    <property type="component" value="Unassembled WGS sequence"/>
</dbReference>
<dbReference type="InterPro" id="IPR045341">
    <property type="entry name" value="DUF6532"/>
</dbReference>
<dbReference type="EMBL" id="RWJN01000381">
    <property type="protein sequence ID" value="TCD62332.1"/>
    <property type="molecule type" value="Genomic_DNA"/>
</dbReference>
<accession>A0A4R0R4W4</accession>
<evidence type="ECO:0000313" key="2">
    <source>
        <dbReference type="EMBL" id="TCD62332.1"/>
    </source>
</evidence>
<dbReference type="OrthoDB" id="3268553at2759"/>
<evidence type="ECO:0000313" key="3">
    <source>
        <dbReference type="Proteomes" id="UP000292702"/>
    </source>
</evidence>
<reference evidence="2 3" key="1">
    <citation type="submission" date="2018-11" db="EMBL/GenBank/DDBJ databases">
        <title>Genome assembly of Steccherinum ochraceum LE-BIN_3174, the white-rot fungus of the Steccherinaceae family (The Residual Polyporoid clade, Polyporales, Basidiomycota).</title>
        <authorList>
            <person name="Fedorova T.V."/>
            <person name="Glazunova O.A."/>
            <person name="Landesman E.O."/>
            <person name="Moiseenko K.V."/>
            <person name="Psurtseva N.V."/>
            <person name="Savinova O.S."/>
            <person name="Shakhova N.V."/>
            <person name="Tyazhelova T.V."/>
            <person name="Vasina D.V."/>
        </authorList>
    </citation>
    <scope>NUCLEOTIDE SEQUENCE [LARGE SCALE GENOMIC DNA]</scope>
    <source>
        <strain evidence="2 3">LE-BIN_3174</strain>
    </source>
</reference>
<gene>
    <name evidence="2" type="ORF">EIP91_007051</name>
</gene>
<dbReference type="AlphaFoldDB" id="A0A4R0R4W4"/>
<evidence type="ECO:0000259" key="1">
    <source>
        <dbReference type="Pfam" id="PF20149"/>
    </source>
</evidence>
<dbReference type="Pfam" id="PF20149">
    <property type="entry name" value="DUF6532"/>
    <property type="match status" value="1"/>
</dbReference>
<organism evidence="2 3">
    <name type="scientific">Steccherinum ochraceum</name>
    <dbReference type="NCBI Taxonomy" id="92696"/>
    <lineage>
        <taxon>Eukaryota</taxon>
        <taxon>Fungi</taxon>
        <taxon>Dikarya</taxon>
        <taxon>Basidiomycota</taxon>
        <taxon>Agaricomycotina</taxon>
        <taxon>Agaricomycetes</taxon>
        <taxon>Polyporales</taxon>
        <taxon>Steccherinaceae</taxon>
        <taxon>Steccherinum</taxon>
    </lineage>
</organism>
<proteinExistence type="predicted"/>